<feature type="compositionally biased region" description="Basic and acidic residues" evidence="1">
    <location>
        <begin position="1"/>
        <end position="27"/>
    </location>
</feature>
<dbReference type="EMBL" id="KN848071">
    <property type="protein sequence ID" value="KIX98408.1"/>
    <property type="molecule type" value="Genomic_DNA"/>
</dbReference>
<dbReference type="OrthoDB" id="4159117at2759"/>
<protein>
    <submittedName>
        <fullName evidence="2">Uncharacterized protein</fullName>
    </submittedName>
</protein>
<feature type="compositionally biased region" description="Polar residues" evidence="1">
    <location>
        <begin position="49"/>
        <end position="61"/>
    </location>
</feature>
<accession>A0A0D2KP28</accession>
<evidence type="ECO:0000313" key="2">
    <source>
        <dbReference type="EMBL" id="KIX98408.1"/>
    </source>
</evidence>
<name>A0A0D2KP28_9EURO</name>
<feature type="region of interest" description="Disordered" evidence="1">
    <location>
        <begin position="1"/>
        <end position="144"/>
    </location>
</feature>
<gene>
    <name evidence="2" type="ORF">Z520_05709</name>
</gene>
<organism evidence="2 3">
    <name type="scientific">Fonsecaea multimorphosa CBS 102226</name>
    <dbReference type="NCBI Taxonomy" id="1442371"/>
    <lineage>
        <taxon>Eukaryota</taxon>
        <taxon>Fungi</taxon>
        <taxon>Dikarya</taxon>
        <taxon>Ascomycota</taxon>
        <taxon>Pezizomycotina</taxon>
        <taxon>Eurotiomycetes</taxon>
        <taxon>Chaetothyriomycetidae</taxon>
        <taxon>Chaetothyriales</taxon>
        <taxon>Herpotrichiellaceae</taxon>
        <taxon>Fonsecaea</taxon>
    </lineage>
</organism>
<dbReference type="VEuPathDB" id="FungiDB:Z520_05709"/>
<proteinExistence type="predicted"/>
<keyword evidence="3" id="KW-1185">Reference proteome</keyword>
<reference evidence="2 3" key="1">
    <citation type="submission" date="2015-01" db="EMBL/GenBank/DDBJ databases">
        <title>The Genome Sequence of Fonsecaea multimorphosa CBS 102226.</title>
        <authorList>
            <consortium name="The Broad Institute Genomics Platform"/>
            <person name="Cuomo C."/>
            <person name="de Hoog S."/>
            <person name="Gorbushina A."/>
            <person name="Stielow B."/>
            <person name="Teixiera M."/>
            <person name="Abouelleil A."/>
            <person name="Chapman S.B."/>
            <person name="Priest M."/>
            <person name="Young S.K."/>
            <person name="Wortman J."/>
            <person name="Nusbaum C."/>
            <person name="Birren B."/>
        </authorList>
    </citation>
    <scope>NUCLEOTIDE SEQUENCE [LARGE SCALE GENOMIC DNA]</scope>
    <source>
        <strain evidence="2 3">CBS 102226</strain>
    </source>
</reference>
<dbReference type="Proteomes" id="UP000053411">
    <property type="component" value="Unassembled WGS sequence"/>
</dbReference>
<dbReference type="GeneID" id="27711455"/>
<evidence type="ECO:0000313" key="3">
    <source>
        <dbReference type="Proteomes" id="UP000053411"/>
    </source>
</evidence>
<dbReference type="AlphaFoldDB" id="A0A0D2KP28"/>
<evidence type="ECO:0000256" key="1">
    <source>
        <dbReference type="SAM" id="MobiDB-lite"/>
    </source>
</evidence>
<feature type="compositionally biased region" description="Basic and acidic residues" evidence="1">
    <location>
        <begin position="110"/>
        <end position="131"/>
    </location>
</feature>
<dbReference type="RefSeq" id="XP_016632531.1">
    <property type="nucleotide sequence ID" value="XM_016776212.1"/>
</dbReference>
<sequence length="144" mass="16284">MDHRNEQEAGRQRMRDLFQQREMERGSLRHKRIFKTPEEEAKQAVRITPNWQARNMRQLTATRGPPPVFDENIWDAERQRSALGEIRSVSPRTRIGKDDDGRATGGANGDGKKSSVGDDTKSKASHNDNKKSHSSASADKKKSS</sequence>